<name>A0A2M7E7Z2_9BACT</name>
<dbReference type="PIRSF" id="PIRSF000521">
    <property type="entry name" value="Transaminase_4ab_Lys_Orn"/>
    <property type="match status" value="1"/>
</dbReference>
<gene>
    <name evidence="6" type="ORF">COS11_05140</name>
</gene>
<comment type="caution">
    <text evidence="6">The sequence shown here is derived from an EMBL/GenBank/DDBJ whole genome shotgun (WGS) entry which is preliminary data.</text>
</comment>
<dbReference type="GO" id="GO:0008483">
    <property type="term" value="F:transaminase activity"/>
    <property type="evidence" value="ECO:0007669"/>
    <property type="project" value="UniProtKB-KW"/>
</dbReference>
<evidence type="ECO:0000256" key="5">
    <source>
        <dbReference type="RuleBase" id="RU003560"/>
    </source>
</evidence>
<sequence length="454" mass="50706">MDKKKIEELVKVAKKYVWTSLSDYADIEKELKIFVKGEGCYLTDIHGKRYLDTFASLLTTICGHHRPEIARAVQEQMEKLEFFPSYHDCYTVPVIRLAEKLASLAPGDLSVSFFVNDGSEACESAIKMARQYFWQKGEPSRYKIIGRRYSYHGATLGALSATGLPDFAEPFQPLLSPGFSHAMSTWCYHCELGLEPSSCNLACLKNMEQVILGEKLETVAAVIVDPIPGSNIGYPVPPDGYLQGLRALCDNYGIFLIFDEIQVGFGKTGKFFCCENWKVVPDFLCLAKGFSGGYLPMGVVIAKSEIADEFRRAGKDFRHGFTFSGNPTVAAAVLANIEIIEKERLVEKAATIGKFLKERLKGLYKYPIVGDIRGMGTLWAIELVANKKSKVPLNPKLKVGTYIRDHCWKNGMILRNNGDILVIAPALIITKSEVDEMIRLMEQAIQDAIKHFNL</sequence>
<evidence type="ECO:0000256" key="2">
    <source>
        <dbReference type="ARBA" id="ARBA00022576"/>
    </source>
</evidence>
<evidence type="ECO:0000256" key="3">
    <source>
        <dbReference type="ARBA" id="ARBA00022679"/>
    </source>
</evidence>
<keyword evidence="3 6" id="KW-0808">Transferase</keyword>
<keyword evidence="2 6" id="KW-0032">Aminotransferase</keyword>
<dbReference type="Gene3D" id="3.90.1150.10">
    <property type="entry name" value="Aspartate Aminotransferase, domain 1"/>
    <property type="match status" value="1"/>
</dbReference>
<dbReference type="InterPro" id="IPR015422">
    <property type="entry name" value="PyrdxlP-dep_Trfase_small"/>
</dbReference>
<dbReference type="InterPro" id="IPR015424">
    <property type="entry name" value="PyrdxlP-dep_Trfase"/>
</dbReference>
<dbReference type="Proteomes" id="UP000228886">
    <property type="component" value="Unassembled WGS sequence"/>
</dbReference>
<proteinExistence type="inferred from homology"/>
<dbReference type="PANTHER" id="PTHR43094">
    <property type="entry name" value="AMINOTRANSFERASE"/>
    <property type="match status" value="1"/>
</dbReference>
<dbReference type="CDD" id="cd00610">
    <property type="entry name" value="OAT_like"/>
    <property type="match status" value="1"/>
</dbReference>
<evidence type="ECO:0000256" key="1">
    <source>
        <dbReference type="ARBA" id="ARBA00008954"/>
    </source>
</evidence>
<dbReference type="EMBL" id="PETL01000244">
    <property type="protein sequence ID" value="PIV63867.1"/>
    <property type="molecule type" value="Genomic_DNA"/>
</dbReference>
<keyword evidence="4 5" id="KW-0663">Pyridoxal phosphate</keyword>
<dbReference type="SUPFAM" id="SSF53383">
    <property type="entry name" value="PLP-dependent transferases"/>
    <property type="match status" value="1"/>
</dbReference>
<evidence type="ECO:0000313" key="6">
    <source>
        <dbReference type="EMBL" id="PIV63867.1"/>
    </source>
</evidence>
<organism evidence="6 7">
    <name type="scientific">bacterium (Candidatus Ratteibacteria) CG01_land_8_20_14_3_00_40_19</name>
    <dbReference type="NCBI Taxonomy" id="2014290"/>
    <lineage>
        <taxon>Bacteria</taxon>
        <taxon>Candidatus Ratteibacteria</taxon>
    </lineage>
</organism>
<dbReference type="PANTHER" id="PTHR43094:SF1">
    <property type="entry name" value="AMINOTRANSFERASE CLASS-III"/>
    <property type="match status" value="1"/>
</dbReference>
<comment type="similarity">
    <text evidence="1 5">Belongs to the class-III pyridoxal-phosphate-dependent aminotransferase family.</text>
</comment>
<reference evidence="7" key="1">
    <citation type="submission" date="2017-09" db="EMBL/GenBank/DDBJ databases">
        <title>Depth-based differentiation of microbial function through sediment-hosted aquifers and enrichment of novel symbionts in the deep terrestrial subsurface.</title>
        <authorList>
            <person name="Probst A.J."/>
            <person name="Ladd B."/>
            <person name="Jarett J.K."/>
            <person name="Geller-Mcgrath D.E."/>
            <person name="Sieber C.M.K."/>
            <person name="Emerson J.B."/>
            <person name="Anantharaman K."/>
            <person name="Thomas B.C."/>
            <person name="Malmstrom R."/>
            <person name="Stieglmeier M."/>
            <person name="Klingl A."/>
            <person name="Woyke T."/>
            <person name="Ryan C.M."/>
            <person name="Banfield J.F."/>
        </authorList>
    </citation>
    <scope>NUCLEOTIDE SEQUENCE [LARGE SCALE GENOMIC DNA]</scope>
</reference>
<dbReference type="FunFam" id="3.40.640.10:FF:000014">
    <property type="entry name" value="Adenosylmethionine-8-amino-7-oxononanoate aminotransferase, probable"/>
    <property type="match status" value="1"/>
</dbReference>
<dbReference type="Pfam" id="PF00202">
    <property type="entry name" value="Aminotran_3"/>
    <property type="match status" value="1"/>
</dbReference>
<dbReference type="Gene3D" id="3.40.640.10">
    <property type="entry name" value="Type I PLP-dependent aspartate aminotransferase-like (Major domain)"/>
    <property type="match status" value="1"/>
</dbReference>
<evidence type="ECO:0000256" key="4">
    <source>
        <dbReference type="ARBA" id="ARBA00022898"/>
    </source>
</evidence>
<dbReference type="InterPro" id="IPR005814">
    <property type="entry name" value="Aminotrans_3"/>
</dbReference>
<protein>
    <submittedName>
        <fullName evidence="6">Aspartate aminotransferase family protein</fullName>
    </submittedName>
</protein>
<dbReference type="GO" id="GO:0030170">
    <property type="term" value="F:pyridoxal phosphate binding"/>
    <property type="evidence" value="ECO:0007669"/>
    <property type="project" value="InterPro"/>
</dbReference>
<accession>A0A2M7E7Z2</accession>
<dbReference type="AlphaFoldDB" id="A0A2M7E7Z2"/>
<evidence type="ECO:0000313" key="7">
    <source>
        <dbReference type="Proteomes" id="UP000228886"/>
    </source>
</evidence>
<dbReference type="InterPro" id="IPR015421">
    <property type="entry name" value="PyrdxlP-dep_Trfase_major"/>
</dbReference>